<proteinExistence type="predicted"/>
<evidence type="ECO:0000313" key="3">
    <source>
        <dbReference type="Proteomes" id="UP000550707"/>
    </source>
</evidence>
<dbReference type="EMBL" id="JACASF010000007">
    <property type="protein sequence ID" value="KAF6469772.1"/>
    <property type="molecule type" value="Genomic_DNA"/>
</dbReference>
<evidence type="ECO:0000313" key="2">
    <source>
        <dbReference type="EMBL" id="KAF6469772.1"/>
    </source>
</evidence>
<accession>A0A7J8HDL3</accession>
<protein>
    <submittedName>
        <fullName evidence="2">Uncharacterized protein</fullName>
    </submittedName>
</protein>
<keyword evidence="3" id="KW-1185">Reference proteome</keyword>
<dbReference type="InParanoid" id="A0A7J8HDL3"/>
<gene>
    <name evidence="2" type="ORF">HJG59_011134</name>
</gene>
<dbReference type="AlphaFoldDB" id="A0A7J8HDL3"/>
<evidence type="ECO:0000256" key="1">
    <source>
        <dbReference type="SAM" id="MobiDB-lite"/>
    </source>
</evidence>
<feature type="compositionally biased region" description="Polar residues" evidence="1">
    <location>
        <begin position="24"/>
        <end position="33"/>
    </location>
</feature>
<organism evidence="2 3">
    <name type="scientific">Molossus molossus</name>
    <name type="common">Pallas' mastiff bat</name>
    <name type="synonym">Vespertilio molossus</name>
    <dbReference type="NCBI Taxonomy" id="27622"/>
    <lineage>
        <taxon>Eukaryota</taxon>
        <taxon>Metazoa</taxon>
        <taxon>Chordata</taxon>
        <taxon>Craniata</taxon>
        <taxon>Vertebrata</taxon>
        <taxon>Euteleostomi</taxon>
        <taxon>Mammalia</taxon>
        <taxon>Eutheria</taxon>
        <taxon>Laurasiatheria</taxon>
        <taxon>Chiroptera</taxon>
        <taxon>Yangochiroptera</taxon>
        <taxon>Molossidae</taxon>
        <taxon>Molossus</taxon>
    </lineage>
</organism>
<comment type="caution">
    <text evidence="2">The sequence shown here is derived from an EMBL/GenBank/DDBJ whole genome shotgun (WGS) entry which is preliminary data.</text>
</comment>
<sequence length="132" mass="13757">MSQVAGVPDMGAVCRPREGLTKGTKASDSTSVQEKAASPALAPVPNNSVLLHMTLVPFKAPPPLWSLDRVTRSKSVWGSFKRSCRGAPAASASLSLSSCWVFQPEVMGISLPGTGTLSLAPSVEQGPLSPQR</sequence>
<dbReference type="Proteomes" id="UP000550707">
    <property type="component" value="Unassembled WGS sequence"/>
</dbReference>
<feature type="region of interest" description="Disordered" evidence="1">
    <location>
        <begin position="1"/>
        <end position="39"/>
    </location>
</feature>
<reference evidence="2 3" key="1">
    <citation type="journal article" date="2020" name="Nature">
        <title>Six reference-quality genomes reveal evolution of bat adaptations.</title>
        <authorList>
            <person name="Jebb D."/>
            <person name="Huang Z."/>
            <person name="Pippel M."/>
            <person name="Hughes G.M."/>
            <person name="Lavrichenko K."/>
            <person name="Devanna P."/>
            <person name="Winkler S."/>
            <person name="Jermiin L.S."/>
            <person name="Skirmuntt E.C."/>
            <person name="Katzourakis A."/>
            <person name="Burkitt-Gray L."/>
            <person name="Ray D.A."/>
            <person name="Sullivan K.A.M."/>
            <person name="Roscito J.G."/>
            <person name="Kirilenko B.M."/>
            <person name="Davalos L.M."/>
            <person name="Corthals A.P."/>
            <person name="Power M.L."/>
            <person name="Jones G."/>
            <person name="Ransome R.D."/>
            <person name="Dechmann D.K.N."/>
            <person name="Locatelli A.G."/>
            <person name="Puechmaille S.J."/>
            <person name="Fedrigo O."/>
            <person name="Jarvis E.D."/>
            <person name="Hiller M."/>
            <person name="Vernes S.C."/>
            <person name="Myers E.W."/>
            <person name="Teeling E.C."/>
        </authorList>
    </citation>
    <scope>NUCLEOTIDE SEQUENCE [LARGE SCALE GENOMIC DNA]</scope>
    <source>
        <strain evidence="2">MMolMol1</strain>
        <tissue evidence="2">Muscle</tissue>
    </source>
</reference>
<name>A0A7J8HDL3_MOLMO</name>